<protein>
    <submittedName>
        <fullName evidence="6">Cellulase family glycosylhydrolase</fullName>
    </submittedName>
</protein>
<keyword evidence="1 3" id="KW-0378">Hydrolase</keyword>
<dbReference type="Proteomes" id="UP001606210">
    <property type="component" value="Unassembled WGS sequence"/>
</dbReference>
<dbReference type="Gene3D" id="3.20.20.80">
    <property type="entry name" value="Glycosidases"/>
    <property type="match status" value="1"/>
</dbReference>
<gene>
    <name evidence="6" type="ORF">ACG00Y_19350</name>
</gene>
<evidence type="ECO:0000259" key="5">
    <source>
        <dbReference type="Pfam" id="PF00150"/>
    </source>
</evidence>
<feature type="chain" id="PRO_5046244921" evidence="4">
    <location>
        <begin position="23"/>
        <end position="424"/>
    </location>
</feature>
<evidence type="ECO:0000313" key="7">
    <source>
        <dbReference type="Proteomes" id="UP001606210"/>
    </source>
</evidence>
<dbReference type="InterPro" id="IPR017853">
    <property type="entry name" value="GH"/>
</dbReference>
<keyword evidence="7" id="KW-1185">Reference proteome</keyword>
<dbReference type="Pfam" id="PF00150">
    <property type="entry name" value="Cellulase"/>
    <property type="match status" value="1"/>
</dbReference>
<name>A0ABW7F6F6_9BURK</name>
<comment type="similarity">
    <text evidence="3">Belongs to the glycosyl hydrolase 5 (cellulase A) family.</text>
</comment>
<sequence>MHPLLRTAAALLTVLATGAVRSAPDTIHVDPRGQIYTAAGERLVMRGLNEMFVWSNDPLGKTLIPQIDQTGANSLRLVWDHKKGSSADLLKLIEATIARKMVAIPECHNATGKWGEALQGCVNFWNDPALIAGIQAQRRWTILNIANEAGDRTVTDEDFLATYDQAVASLRRWGYTVPIMIDAAGWGQNIDQLLRVAPALLQRDPLRNLIFSAHSYWPADKALDNYRKVVEAGRQHGVAVVVGEGPSVTRMGQCADPKPLPYLEAMLMLQEHGVGWLNWSWGGMPNGDCNDFRYFDIAEGGVFGKWPHEPGAQIVALSPHGLMQTSVRPASFYADGVVRASGVYVHLAKSVLKVGEATAVTTLVAPTNAANKRFSLKLDEWEGKGVVRLDAGERQLTALKRGKARLTATSQDGGLVFSAEVEVK</sequence>
<evidence type="ECO:0000256" key="4">
    <source>
        <dbReference type="SAM" id="SignalP"/>
    </source>
</evidence>
<evidence type="ECO:0000256" key="2">
    <source>
        <dbReference type="ARBA" id="ARBA00023295"/>
    </source>
</evidence>
<evidence type="ECO:0000313" key="6">
    <source>
        <dbReference type="EMBL" id="MFG6432086.1"/>
    </source>
</evidence>
<keyword evidence="4" id="KW-0732">Signal</keyword>
<keyword evidence="2 3" id="KW-0326">Glycosidase</keyword>
<dbReference type="InterPro" id="IPR001547">
    <property type="entry name" value="Glyco_hydro_5"/>
</dbReference>
<dbReference type="Gene3D" id="2.60.40.1080">
    <property type="match status" value="1"/>
</dbReference>
<reference evidence="6 7" key="1">
    <citation type="submission" date="2024-08" db="EMBL/GenBank/DDBJ databases">
        <authorList>
            <person name="Lu H."/>
        </authorList>
    </citation>
    <scope>NUCLEOTIDE SEQUENCE [LARGE SCALE GENOMIC DNA]</scope>
    <source>
        <strain evidence="6 7">LYH14W</strain>
    </source>
</reference>
<evidence type="ECO:0000256" key="1">
    <source>
        <dbReference type="ARBA" id="ARBA00022801"/>
    </source>
</evidence>
<comment type="caution">
    <text evidence="6">The sequence shown here is derived from an EMBL/GenBank/DDBJ whole genome shotgun (WGS) entry which is preliminary data.</text>
</comment>
<dbReference type="EMBL" id="JBIGHV010000007">
    <property type="protein sequence ID" value="MFG6432086.1"/>
    <property type="molecule type" value="Genomic_DNA"/>
</dbReference>
<feature type="signal peptide" evidence="4">
    <location>
        <begin position="1"/>
        <end position="22"/>
    </location>
</feature>
<dbReference type="SUPFAM" id="SSF51445">
    <property type="entry name" value="(Trans)glycosidases"/>
    <property type="match status" value="1"/>
</dbReference>
<accession>A0ABW7F6F6</accession>
<organism evidence="6 7">
    <name type="scientific">Pelomonas parva</name>
    <dbReference type="NCBI Taxonomy" id="3299032"/>
    <lineage>
        <taxon>Bacteria</taxon>
        <taxon>Pseudomonadati</taxon>
        <taxon>Pseudomonadota</taxon>
        <taxon>Betaproteobacteria</taxon>
        <taxon>Burkholderiales</taxon>
        <taxon>Sphaerotilaceae</taxon>
        <taxon>Roseateles</taxon>
    </lineage>
</organism>
<evidence type="ECO:0000256" key="3">
    <source>
        <dbReference type="RuleBase" id="RU361153"/>
    </source>
</evidence>
<feature type="domain" description="Glycoside hydrolase family 5" evidence="5">
    <location>
        <begin position="38"/>
        <end position="283"/>
    </location>
</feature>
<proteinExistence type="inferred from homology"/>
<dbReference type="RefSeq" id="WP_394481671.1">
    <property type="nucleotide sequence ID" value="NZ_JBIGHV010000007.1"/>
</dbReference>